<keyword evidence="4" id="KW-0732">Signal</keyword>
<evidence type="ECO:0000256" key="3">
    <source>
        <dbReference type="ARBA" id="ARBA00022525"/>
    </source>
</evidence>
<evidence type="ECO:0000256" key="1">
    <source>
        <dbReference type="ARBA" id="ARBA00004613"/>
    </source>
</evidence>
<organism evidence="5 6">
    <name type="scientific">Orchesella dallaii</name>
    <dbReference type="NCBI Taxonomy" id="48710"/>
    <lineage>
        <taxon>Eukaryota</taxon>
        <taxon>Metazoa</taxon>
        <taxon>Ecdysozoa</taxon>
        <taxon>Arthropoda</taxon>
        <taxon>Hexapoda</taxon>
        <taxon>Collembola</taxon>
        <taxon>Entomobryomorpha</taxon>
        <taxon>Entomobryoidea</taxon>
        <taxon>Orchesellidae</taxon>
        <taxon>Orchesellinae</taxon>
        <taxon>Orchesella</taxon>
    </lineage>
</organism>
<reference evidence="5 6" key="1">
    <citation type="submission" date="2024-08" db="EMBL/GenBank/DDBJ databases">
        <authorList>
            <person name="Cucini C."/>
            <person name="Frati F."/>
        </authorList>
    </citation>
    <scope>NUCLEOTIDE SEQUENCE [LARGE SCALE GENOMIC DNA]</scope>
</reference>
<feature type="signal peptide" evidence="4">
    <location>
        <begin position="1"/>
        <end position="17"/>
    </location>
</feature>
<comment type="similarity">
    <text evidence="2">Belongs to the major royal jelly protein family.</text>
</comment>
<gene>
    <name evidence="5" type="ORF">ODALV1_LOCUS22764</name>
</gene>
<name>A0ABP1RIY6_9HEXA</name>
<evidence type="ECO:0008006" key="7">
    <source>
        <dbReference type="Google" id="ProtNLM"/>
    </source>
</evidence>
<protein>
    <recommendedName>
        <fullName evidence="7">Protein yellow</fullName>
    </recommendedName>
</protein>
<dbReference type="PANTHER" id="PTHR10009">
    <property type="entry name" value="PROTEIN YELLOW-RELATED"/>
    <property type="match status" value="1"/>
</dbReference>
<dbReference type="Proteomes" id="UP001642540">
    <property type="component" value="Unassembled WGS sequence"/>
</dbReference>
<dbReference type="EMBL" id="CAXLJM020000075">
    <property type="protein sequence ID" value="CAL8129005.1"/>
    <property type="molecule type" value="Genomic_DNA"/>
</dbReference>
<sequence>MEFISIFLTLFLTSIKAFQINTTFQFGSNYEVFYQWKQIDYNFPNNSYRTELINNGGFIQKNCVPTGIKIFQDKVFITTPRYSPGVPYTLSVIPYKKSYFDQIFRRNNGPKLTPYPSHQMNQIGTCSALQLVQAMELDQYNRLWIVDVGRVEILTDMPKNNCAAKLVIVDLMNGNKIERVYEFPNSVVPRDGNVIKDTQVACTSREDCFAYISNINATEVSALIIYDYKNNDSWMAYHPSMLADPEKADVTIEGTSASVPFGITALGLTPKSTNFSTLYFSKIAGDHIYRINTSTLKNNTRLKMNSSLLDIEVQDVGAKPSGQSDGSAMDNRGRWYFGSLPESAVYFVDTTGNPVNLAGTEMKAVGNRREMQWPDTFSFDGVGNLLFTTNRFQLVDAQMINPNEVNYRLIRFRTDSVSYLSG</sequence>
<keyword evidence="3" id="KW-0964">Secreted</keyword>
<dbReference type="InterPro" id="IPR011042">
    <property type="entry name" value="6-blade_b-propeller_TolB-like"/>
</dbReference>
<comment type="caution">
    <text evidence="5">The sequence shown here is derived from an EMBL/GenBank/DDBJ whole genome shotgun (WGS) entry which is preliminary data.</text>
</comment>
<dbReference type="SUPFAM" id="SSF63829">
    <property type="entry name" value="Calcium-dependent phosphotriesterase"/>
    <property type="match status" value="1"/>
</dbReference>
<evidence type="ECO:0000313" key="6">
    <source>
        <dbReference type="Proteomes" id="UP001642540"/>
    </source>
</evidence>
<comment type="subcellular location">
    <subcellularLocation>
        <location evidence="1">Secreted</location>
    </subcellularLocation>
</comment>
<keyword evidence="6" id="KW-1185">Reference proteome</keyword>
<dbReference type="Pfam" id="PF03022">
    <property type="entry name" value="MRJP"/>
    <property type="match status" value="1"/>
</dbReference>
<dbReference type="Gene3D" id="2.120.10.30">
    <property type="entry name" value="TolB, C-terminal domain"/>
    <property type="match status" value="1"/>
</dbReference>
<accession>A0ABP1RIY6</accession>
<evidence type="ECO:0000256" key="4">
    <source>
        <dbReference type="SAM" id="SignalP"/>
    </source>
</evidence>
<dbReference type="PANTHER" id="PTHR10009:SF18">
    <property type="entry name" value="PROTEIN YELLOW-LIKE PROTEIN"/>
    <property type="match status" value="1"/>
</dbReference>
<proteinExistence type="inferred from homology"/>
<dbReference type="InterPro" id="IPR017996">
    <property type="entry name" value="MRJP/yellow-related"/>
</dbReference>
<evidence type="ECO:0000256" key="2">
    <source>
        <dbReference type="ARBA" id="ARBA00009127"/>
    </source>
</evidence>
<evidence type="ECO:0000313" key="5">
    <source>
        <dbReference type="EMBL" id="CAL8129005.1"/>
    </source>
</evidence>
<feature type="chain" id="PRO_5046651480" description="Protein yellow" evidence="4">
    <location>
        <begin position="18"/>
        <end position="422"/>
    </location>
</feature>